<accession>A0A2P6SD51</accession>
<reference evidence="1 2" key="1">
    <citation type="journal article" date="2018" name="Nat. Genet.">
        <title>The Rosa genome provides new insights in the design of modern roses.</title>
        <authorList>
            <person name="Bendahmane M."/>
        </authorList>
    </citation>
    <scope>NUCLEOTIDE SEQUENCE [LARGE SCALE GENOMIC DNA]</scope>
    <source>
        <strain evidence="2">cv. Old Blush</strain>
    </source>
</reference>
<gene>
    <name evidence="1" type="ORF">RchiOBHm_Chr1g0339071</name>
</gene>
<dbReference type="Gramene" id="PRQ56602">
    <property type="protein sequence ID" value="PRQ56602"/>
    <property type="gene ID" value="RchiOBHm_Chr1g0339071"/>
</dbReference>
<dbReference type="EMBL" id="PDCK01000039">
    <property type="protein sequence ID" value="PRQ56602.1"/>
    <property type="molecule type" value="Genomic_DNA"/>
</dbReference>
<sequence length="58" mass="6677">MITCKNIVTKILILRSHSCNCKHKDKSVSSKYQIDQIEQMKVIIILFIGIKCSVNIKQ</sequence>
<dbReference type="Proteomes" id="UP000238479">
    <property type="component" value="Chromosome 1"/>
</dbReference>
<comment type="caution">
    <text evidence="1">The sequence shown here is derived from an EMBL/GenBank/DDBJ whole genome shotgun (WGS) entry which is preliminary data.</text>
</comment>
<organism evidence="1 2">
    <name type="scientific">Rosa chinensis</name>
    <name type="common">China rose</name>
    <dbReference type="NCBI Taxonomy" id="74649"/>
    <lineage>
        <taxon>Eukaryota</taxon>
        <taxon>Viridiplantae</taxon>
        <taxon>Streptophyta</taxon>
        <taxon>Embryophyta</taxon>
        <taxon>Tracheophyta</taxon>
        <taxon>Spermatophyta</taxon>
        <taxon>Magnoliopsida</taxon>
        <taxon>eudicotyledons</taxon>
        <taxon>Gunneridae</taxon>
        <taxon>Pentapetalae</taxon>
        <taxon>rosids</taxon>
        <taxon>fabids</taxon>
        <taxon>Rosales</taxon>
        <taxon>Rosaceae</taxon>
        <taxon>Rosoideae</taxon>
        <taxon>Rosoideae incertae sedis</taxon>
        <taxon>Rosa</taxon>
    </lineage>
</organism>
<evidence type="ECO:0000313" key="1">
    <source>
        <dbReference type="EMBL" id="PRQ56602.1"/>
    </source>
</evidence>
<proteinExistence type="predicted"/>
<dbReference type="AlphaFoldDB" id="A0A2P6SD51"/>
<evidence type="ECO:0000313" key="2">
    <source>
        <dbReference type="Proteomes" id="UP000238479"/>
    </source>
</evidence>
<protein>
    <submittedName>
        <fullName evidence="1">Uncharacterized protein</fullName>
    </submittedName>
</protein>
<keyword evidence="2" id="KW-1185">Reference proteome</keyword>
<name>A0A2P6SD51_ROSCH</name>